<dbReference type="EMBL" id="BAAARJ010000001">
    <property type="protein sequence ID" value="GAA2593400.1"/>
    <property type="molecule type" value="Genomic_DNA"/>
</dbReference>
<reference evidence="1 2" key="1">
    <citation type="journal article" date="2019" name="Int. J. Syst. Evol. Microbiol.">
        <title>The Global Catalogue of Microorganisms (GCM) 10K type strain sequencing project: providing services to taxonomists for standard genome sequencing and annotation.</title>
        <authorList>
            <consortium name="The Broad Institute Genomics Platform"/>
            <consortium name="The Broad Institute Genome Sequencing Center for Infectious Disease"/>
            <person name="Wu L."/>
            <person name="Ma J."/>
        </authorList>
    </citation>
    <scope>NUCLEOTIDE SEQUENCE [LARGE SCALE GENOMIC DNA]</scope>
    <source>
        <strain evidence="1 2">JCM 16373</strain>
    </source>
</reference>
<gene>
    <name evidence="1" type="ORF">GCM10009863_03110</name>
</gene>
<keyword evidence="2" id="KW-1185">Reference proteome</keyword>
<dbReference type="Proteomes" id="UP001501447">
    <property type="component" value="Unassembled WGS sequence"/>
</dbReference>
<protein>
    <submittedName>
        <fullName evidence="1">Uncharacterized protein</fullName>
    </submittedName>
</protein>
<organism evidence="1 2">
    <name type="scientific">Streptomyces axinellae</name>
    <dbReference type="NCBI Taxonomy" id="552788"/>
    <lineage>
        <taxon>Bacteria</taxon>
        <taxon>Bacillati</taxon>
        <taxon>Actinomycetota</taxon>
        <taxon>Actinomycetes</taxon>
        <taxon>Kitasatosporales</taxon>
        <taxon>Streptomycetaceae</taxon>
        <taxon>Streptomyces</taxon>
    </lineage>
</organism>
<sequence>MGLGRRMRVWRGVGVLLRLRVGLRLWRPLGLWRVRRVVGLRRLGVLLRLGGGVGTEWRRGPLRPEASVGALGTAVLHPDPNSVSGLGAPSAGARVFRIPVLRIPKVPFPTAAV</sequence>
<evidence type="ECO:0000313" key="2">
    <source>
        <dbReference type="Proteomes" id="UP001501447"/>
    </source>
</evidence>
<comment type="caution">
    <text evidence="1">The sequence shown here is derived from an EMBL/GenBank/DDBJ whole genome shotgun (WGS) entry which is preliminary data.</text>
</comment>
<accession>A0ABN3PM90</accession>
<evidence type="ECO:0000313" key="1">
    <source>
        <dbReference type="EMBL" id="GAA2593400.1"/>
    </source>
</evidence>
<proteinExistence type="predicted"/>
<name>A0ABN3PM90_9ACTN</name>